<gene>
    <name evidence="2" type="ORF">J1N35_031905</name>
</gene>
<accession>A0A9D3V282</accession>
<feature type="region of interest" description="Disordered" evidence="1">
    <location>
        <begin position="490"/>
        <end position="510"/>
    </location>
</feature>
<feature type="region of interest" description="Disordered" evidence="1">
    <location>
        <begin position="167"/>
        <end position="189"/>
    </location>
</feature>
<feature type="region of interest" description="Disordered" evidence="1">
    <location>
        <begin position="542"/>
        <end position="562"/>
    </location>
</feature>
<organism evidence="2 3">
    <name type="scientific">Gossypium stocksii</name>
    <dbReference type="NCBI Taxonomy" id="47602"/>
    <lineage>
        <taxon>Eukaryota</taxon>
        <taxon>Viridiplantae</taxon>
        <taxon>Streptophyta</taxon>
        <taxon>Embryophyta</taxon>
        <taxon>Tracheophyta</taxon>
        <taxon>Spermatophyta</taxon>
        <taxon>Magnoliopsida</taxon>
        <taxon>eudicotyledons</taxon>
        <taxon>Gunneridae</taxon>
        <taxon>Pentapetalae</taxon>
        <taxon>rosids</taxon>
        <taxon>malvids</taxon>
        <taxon>Malvales</taxon>
        <taxon>Malvaceae</taxon>
        <taxon>Malvoideae</taxon>
        <taxon>Gossypium</taxon>
    </lineage>
</organism>
<feature type="compositionally biased region" description="Basic residues" evidence="1">
    <location>
        <begin position="9"/>
        <end position="23"/>
    </location>
</feature>
<dbReference type="AlphaFoldDB" id="A0A9D3V282"/>
<dbReference type="Proteomes" id="UP000828251">
    <property type="component" value="Unassembled WGS sequence"/>
</dbReference>
<feature type="compositionally biased region" description="Basic and acidic residues" evidence="1">
    <location>
        <begin position="500"/>
        <end position="510"/>
    </location>
</feature>
<reference evidence="2 3" key="1">
    <citation type="journal article" date="2021" name="Plant Biotechnol. J.">
        <title>Multi-omics assisted identification of the key and species-specific regulatory components of drought-tolerant mechanisms in Gossypium stocksii.</title>
        <authorList>
            <person name="Yu D."/>
            <person name="Ke L."/>
            <person name="Zhang D."/>
            <person name="Wu Y."/>
            <person name="Sun Y."/>
            <person name="Mei J."/>
            <person name="Sun J."/>
            <person name="Sun Y."/>
        </authorList>
    </citation>
    <scope>NUCLEOTIDE SEQUENCE [LARGE SCALE GENOMIC DNA]</scope>
    <source>
        <strain evidence="3">cv. E1</strain>
        <tissue evidence="2">Leaf</tissue>
    </source>
</reference>
<feature type="region of interest" description="Disordered" evidence="1">
    <location>
        <begin position="48"/>
        <end position="80"/>
    </location>
</feature>
<feature type="region of interest" description="Disordered" evidence="1">
    <location>
        <begin position="1"/>
        <end position="23"/>
    </location>
</feature>
<evidence type="ECO:0000256" key="1">
    <source>
        <dbReference type="SAM" id="MobiDB-lite"/>
    </source>
</evidence>
<dbReference type="PANTHER" id="PTHR31659:SF0">
    <property type="entry name" value="EMB|CAB61945.1"/>
    <property type="match status" value="1"/>
</dbReference>
<protein>
    <submittedName>
        <fullName evidence="2">Uncharacterized protein</fullName>
    </submittedName>
</protein>
<dbReference type="EMBL" id="JAIQCV010000009">
    <property type="protein sequence ID" value="KAH1066918.1"/>
    <property type="molecule type" value="Genomic_DNA"/>
</dbReference>
<feature type="compositionally biased region" description="Basic residues" evidence="1">
    <location>
        <begin position="542"/>
        <end position="551"/>
    </location>
</feature>
<proteinExistence type="predicted"/>
<feature type="compositionally biased region" description="Low complexity" evidence="1">
    <location>
        <begin position="61"/>
        <end position="75"/>
    </location>
</feature>
<evidence type="ECO:0000313" key="2">
    <source>
        <dbReference type="EMBL" id="KAH1066918.1"/>
    </source>
</evidence>
<dbReference type="PANTHER" id="PTHR31659">
    <property type="entry name" value="PROTEIN: UPF0503-LIKE PROTEIN, PUTATIVE (DUF740)-RELATED"/>
    <property type="match status" value="1"/>
</dbReference>
<dbReference type="OrthoDB" id="758624at2759"/>
<evidence type="ECO:0000313" key="3">
    <source>
        <dbReference type="Proteomes" id="UP000828251"/>
    </source>
</evidence>
<keyword evidence="3" id="KW-1185">Reference proteome</keyword>
<sequence length="562" mass="61907">MTSKPQPQQHRRQSRRLSTCHRHPTTAPITGFCASCLRDRLAGIQDNCPTPSTSQLRRSKSCSGGPAPSSASAASEPRRKSCDVRAHSSLHGLFAIDDKITTLNLNHPPSKVEAVQGFEEEEEEEEEGELKTMKEFIDLEWGSKKASGRSLWEAASVFSKRLRQWRKKQSKRKEKNEASVLEKANKKGLRETQSEIGEYGLFGRRSCDTGPRLSIDDARYSFEEPRASWDGCLIGKQKPKANEEANVGEERLSAVKEEEKISPGGSAQTRDCYADSLTTRRKSFDRSSSSRKISMGEANAEVSPGAVGLFHGAKLLVTEKELRDSNWYSNVESGSKGVEFVASGVGQKGFTLKKAKGWKNVWSMWGLIQRRKQSEFGDEEKTVGGYVGDGRLAESFQKLTRVANGDEDRGIRGDVSVGTLAESLQKLRGLANGDEGKVVGGNVADHGTLAESLKKLRKVANGGSYGSVVSQKLKKSYSVSARNSVDGSSFYGTSMPECNSKGDGEKRRDNSMLQQNRSVRYSPNNLDHGLLRFYLTPLRSYRRSKSGRSKLRNSNSVSGTVL</sequence>
<comment type="caution">
    <text evidence="2">The sequence shown here is derived from an EMBL/GenBank/DDBJ whole genome shotgun (WGS) entry which is preliminary data.</text>
</comment>
<dbReference type="InterPro" id="IPR008004">
    <property type="entry name" value="OCTOPUS-like"/>
</dbReference>
<dbReference type="Pfam" id="PF05340">
    <property type="entry name" value="DUF740"/>
    <property type="match status" value="4"/>
</dbReference>
<name>A0A9D3V282_9ROSI</name>